<evidence type="ECO:0000313" key="1">
    <source>
        <dbReference type="EMBL" id="MEL1240522.1"/>
    </source>
</evidence>
<protein>
    <submittedName>
        <fullName evidence="1">Uncharacterized protein</fullName>
    </submittedName>
</protein>
<gene>
    <name evidence="1" type="ORF">AAEO59_05635</name>
</gene>
<dbReference type="RefSeq" id="WP_341699760.1">
    <property type="nucleotide sequence ID" value="NZ_JBBYHU010000007.1"/>
</dbReference>
<evidence type="ECO:0000313" key="2">
    <source>
        <dbReference type="Proteomes" id="UP001398556"/>
    </source>
</evidence>
<organism evidence="1 2">
    <name type="scientific">Flavobacterium flavipallidum</name>
    <dbReference type="NCBI Taxonomy" id="3139140"/>
    <lineage>
        <taxon>Bacteria</taxon>
        <taxon>Pseudomonadati</taxon>
        <taxon>Bacteroidota</taxon>
        <taxon>Flavobacteriia</taxon>
        <taxon>Flavobacteriales</taxon>
        <taxon>Flavobacteriaceae</taxon>
        <taxon>Flavobacterium</taxon>
    </lineage>
</organism>
<proteinExistence type="predicted"/>
<sequence length="110" mass="13130">MKFSEFKNKEGKKLGRIMEFFQLMEREKLVIIDHNKCILTEFGKKIVENGGWFKHLEEKQKKEDIKKNNSELTKQVKPSKKKKNKSLFIAKKSFSLLTHHLKKVIKKKKI</sequence>
<accession>A0ABU9HKM8</accession>
<reference evidence="1 2" key="1">
    <citation type="submission" date="2024-04" db="EMBL/GenBank/DDBJ databases">
        <title>Flavobacterium sp. DGU99 16S ribosomal RNA gene Genome sequencing and assembly.</title>
        <authorList>
            <person name="Park S."/>
        </authorList>
    </citation>
    <scope>NUCLEOTIDE SEQUENCE [LARGE SCALE GENOMIC DNA]</scope>
    <source>
        <strain evidence="1 2">DGU99</strain>
    </source>
</reference>
<dbReference type="EMBL" id="JBBYHU010000007">
    <property type="protein sequence ID" value="MEL1240522.1"/>
    <property type="molecule type" value="Genomic_DNA"/>
</dbReference>
<comment type="caution">
    <text evidence="1">The sequence shown here is derived from an EMBL/GenBank/DDBJ whole genome shotgun (WGS) entry which is preliminary data.</text>
</comment>
<name>A0ABU9HKM8_9FLAO</name>
<keyword evidence="2" id="KW-1185">Reference proteome</keyword>
<dbReference type="Proteomes" id="UP001398556">
    <property type="component" value="Unassembled WGS sequence"/>
</dbReference>